<dbReference type="Gene3D" id="3.10.10.10">
    <property type="entry name" value="HIV Type 1 Reverse Transcriptase, subunit A, domain 1"/>
    <property type="match status" value="1"/>
</dbReference>
<dbReference type="PANTHER" id="PTHR15503">
    <property type="entry name" value="LDOC1 RELATED"/>
    <property type="match status" value="1"/>
</dbReference>
<dbReference type="Proteomes" id="UP001234989">
    <property type="component" value="Chromosome 6"/>
</dbReference>
<keyword evidence="2" id="KW-1185">Reference proteome</keyword>
<gene>
    <name evidence="1" type="ORF">MTR67_027136</name>
</gene>
<dbReference type="SUPFAM" id="SSF56672">
    <property type="entry name" value="DNA/RNA polymerases"/>
    <property type="match status" value="1"/>
</dbReference>
<evidence type="ECO:0000313" key="2">
    <source>
        <dbReference type="Proteomes" id="UP001234989"/>
    </source>
</evidence>
<name>A0AAF0R1S0_SOLVR</name>
<dbReference type="PANTHER" id="PTHR15503:SF45">
    <property type="entry name" value="RNA-DIRECTED DNA POLYMERASE HOMOLOG"/>
    <property type="match status" value="1"/>
</dbReference>
<dbReference type="AlphaFoldDB" id="A0AAF0R1S0"/>
<reference evidence="1" key="1">
    <citation type="submission" date="2023-08" db="EMBL/GenBank/DDBJ databases">
        <title>A de novo genome assembly of Solanum verrucosum Schlechtendal, a Mexican diploid species geographically isolated from the other diploid A-genome species in potato relatives.</title>
        <authorList>
            <person name="Hosaka K."/>
        </authorList>
    </citation>
    <scope>NUCLEOTIDE SEQUENCE</scope>
    <source>
        <tissue evidence="1">Young leaves</tissue>
    </source>
</reference>
<dbReference type="InterPro" id="IPR043502">
    <property type="entry name" value="DNA/RNA_pol_sf"/>
</dbReference>
<evidence type="ECO:0000313" key="1">
    <source>
        <dbReference type="EMBL" id="WMV33751.1"/>
    </source>
</evidence>
<dbReference type="InterPro" id="IPR032567">
    <property type="entry name" value="RTL1-rel"/>
</dbReference>
<proteinExistence type="predicted"/>
<dbReference type="EMBL" id="CP133617">
    <property type="protein sequence ID" value="WMV33751.1"/>
    <property type="molecule type" value="Genomic_DNA"/>
</dbReference>
<accession>A0AAF0R1S0</accession>
<protein>
    <submittedName>
        <fullName evidence="1">Uncharacterized protein</fullName>
    </submittedName>
</protein>
<sequence length="96" mass="11095">MISKGYIYHLVRLKDSNSETPTLESVPIVNEFPEVFLEDLPRVSHEREINFGIDLLPDTHHISIPPYRMDLAELKELKEQLKDLLANGFIRPNISP</sequence>
<organism evidence="1 2">
    <name type="scientific">Solanum verrucosum</name>
    <dbReference type="NCBI Taxonomy" id="315347"/>
    <lineage>
        <taxon>Eukaryota</taxon>
        <taxon>Viridiplantae</taxon>
        <taxon>Streptophyta</taxon>
        <taxon>Embryophyta</taxon>
        <taxon>Tracheophyta</taxon>
        <taxon>Spermatophyta</taxon>
        <taxon>Magnoliopsida</taxon>
        <taxon>eudicotyledons</taxon>
        <taxon>Gunneridae</taxon>
        <taxon>Pentapetalae</taxon>
        <taxon>asterids</taxon>
        <taxon>lamiids</taxon>
        <taxon>Solanales</taxon>
        <taxon>Solanaceae</taxon>
        <taxon>Solanoideae</taxon>
        <taxon>Solaneae</taxon>
        <taxon>Solanum</taxon>
    </lineage>
</organism>